<gene>
    <name evidence="9" type="ORF">BA724_15680</name>
</gene>
<dbReference type="GO" id="GO:0000155">
    <property type="term" value="F:phosphorelay sensor kinase activity"/>
    <property type="evidence" value="ECO:0007669"/>
    <property type="project" value="UniProtKB-UniRule"/>
</dbReference>
<comment type="subcellular location">
    <subcellularLocation>
        <location evidence="7">Cytoplasm</location>
    </subcellularLocation>
</comment>
<evidence type="ECO:0000313" key="9">
    <source>
        <dbReference type="EMBL" id="OES46030.1"/>
    </source>
</evidence>
<dbReference type="AlphaFoldDB" id="A0A1E7DSI4"/>
<evidence type="ECO:0000256" key="2">
    <source>
        <dbReference type="ARBA" id="ARBA00022679"/>
    </source>
</evidence>
<organism evidence="9 10">
    <name type="scientific">Domibacillus iocasae</name>
    <dbReference type="NCBI Taxonomy" id="1714016"/>
    <lineage>
        <taxon>Bacteria</taxon>
        <taxon>Bacillati</taxon>
        <taxon>Bacillota</taxon>
        <taxon>Bacilli</taxon>
        <taxon>Bacillales</taxon>
        <taxon>Bacillaceae</taxon>
        <taxon>Domibacillus</taxon>
    </lineage>
</organism>
<dbReference type="PANTHER" id="PTHR24421:SF55">
    <property type="entry name" value="SENSOR HISTIDINE KINASE YDFH"/>
    <property type="match status" value="1"/>
</dbReference>
<dbReference type="Pfam" id="PF07730">
    <property type="entry name" value="HisKA_3"/>
    <property type="match status" value="1"/>
</dbReference>
<evidence type="ECO:0000256" key="4">
    <source>
        <dbReference type="ARBA" id="ARBA00022777"/>
    </source>
</evidence>
<keyword evidence="2 7" id="KW-0808">Transferase</keyword>
<name>A0A1E7DSI4_9BACI</name>
<sequence>MSIRNSDTKLLDTILDKMVETVDQSKDQIFSIAEQSRADYETLFKELELIKSQIHLAIIEQDDLERKVKMARQRLSEVSRDFSIYSEEVVRQAYERAHDLQMKLLVLRQNEKQLIERRNDLDRRLSSVHTTIERAEHLVSQTAVVLNYLTQDMKQFGRALEDAQLKQAFGLQVMEAQEEERKRLSREIHDGPAQMMANILMRSDLIEKLYRERGVEAAFNEIRDLKKMVRSALYEVRRIIYDLRPMALDDLGLIPTLKKYLATVSEYSRSKMAAPDIKFVNLGLEKRLPSNMEVALFRLIQESVQNALKHADASIIQVKLEIKKEQVLAVVKDNGKGFDVNEKKSGSFGIMGMKERIELLSGDITIHSKPGEGTAVLISVPIIKQPLT</sequence>
<dbReference type="Pfam" id="PF02518">
    <property type="entry name" value="HATPase_c"/>
    <property type="match status" value="1"/>
</dbReference>
<dbReference type="Gene3D" id="3.30.565.10">
    <property type="entry name" value="Histidine kinase-like ATPase, C-terminal domain"/>
    <property type="match status" value="1"/>
</dbReference>
<dbReference type="RefSeq" id="WP_069937188.1">
    <property type="nucleotide sequence ID" value="NZ_MAMP01000006.1"/>
</dbReference>
<comment type="caution">
    <text evidence="9">The sequence shown here is derived from an EMBL/GenBank/DDBJ whole genome shotgun (WGS) entry which is preliminary data.</text>
</comment>
<dbReference type="Proteomes" id="UP000095658">
    <property type="component" value="Unassembled WGS sequence"/>
</dbReference>
<keyword evidence="4 7" id="KW-0418">Kinase</keyword>
<dbReference type="InterPro" id="IPR050482">
    <property type="entry name" value="Sensor_HK_TwoCompSys"/>
</dbReference>
<dbReference type="SUPFAM" id="SSF55874">
    <property type="entry name" value="ATPase domain of HSP90 chaperone/DNA topoisomerase II/histidine kinase"/>
    <property type="match status" value="1"/>
</dbReference>
<evidence type="ECO:0000256" key="3">
    <source>
        <dbReference type="ARBA" id="ARBA00022741"/>
    </source>
</evidence>
<dbReference type="InterPro" id="IPR005467">
    <property type="entry name" value="His_kinase_dom"/>
</dbReference>
<dbReference type="GO" id="GO:0004721">
    <property type="term" value="F:phosphoprotein phosphatase activity"/>
    <property type="evidence" value="ECO:0007669"/>
    <property type="project" value="UniProtKB-UniRule"/>
</dbReference>
<dbReference type="InterPro" id="IPR003594">
    <property type="entry name" value="HATPase_dom"/>
</dbReference>
<evidence type="ECO:0000256" key="6">
    <source>
        <dbReference type="ARBA" id="ARBA00023012"/>
    </source>
</evidence>
<keyword evidence="7" id="KW-0963">Cytoplasm</keyword>
<dbReference type="Pfam" id="PF05384">
    <property type="entry name" value="DegS"/>
    <property type="match status" value="1"/>
</dbReference>
<proteinExistence type="predicted"/>
<dbReference type="EC" id="2.7.13.3" evidence="7"/>
<dbReference type="PROSITE" id="PS50109">
    <property type="entry name" value="HIS_KIN"/>
    <property type="match status" value="1"/>
</dbReference>
<keyword evidence="5 7" id="KW-0067">ATP-binding</keyword>
<feature type="domain" description="Histidine kinase" evidence="8">
    <location>
        <begin position="183"/>
        <end position="384"/>
    </location>
</feature>
<dbReference type="InterPro" id="IPR036890">
    <property type="entry name" value="HATPase_C_sf"/>
</dbReference>
<dbReference type="CDD" id="cd16917">
    <property type="entry name" value="HATPase_UhpB-NarQ-NarX-like"/>
    <property type="match status" value="1"/>
</dbReference>
<keyword evidence="10" id="KW-1185">Reference proteome</keyword>
<dbReference type="EMBL" id="MAMP01000006">
    <property type="protein sequence ID" value="OES46030.1"/>
    <property type="molecule type" value="Genomic_DNA"/>
</dbReference>
<dbReference type="GO" id="GO:0016020">
    <property type="term" value="C:membrane"/>
    <property type="evidence" value="ECO:0007669"/>
    <property type="project" value="InterPro"/>
</dbReference>
<dbReference type="Gene3D" id="1.20.5.1930">
    <property type="match status" value="1"/>
</dbReference>
<dbReference type="PIRSF" id="PIRSF003169">
    <property type="entry name" value="STHK_DegS"/>
    <property type="match status" value="1"/>
</dbReference>
<dbReference type="GO" id="GO:0005524">
    <property type="term" value="F:ATP binding"/>
    <property type="evidence" value="ECO:0007669"/>
    <property type="project" value="UniProtKB-UniRule"/>
</dbReference>
<keyword evidence="6 7" id="KW-0902">Two-component regulatory system</keyword>
<accession>A0A1E7DSI4</accession>
<comment type="function">
    <text evidence="7">Member of the two-component regulatory system DegS/DegU, which plays an important role in the transition growth phase.</text>
</comment>
<evidence type="ECO:0000259" key="8">
    <source>
        <dbReference type="PROSITE" id="PS50109"/>
    </source>
</evidence>
<keyword evidence="7" id="KW-0378">Hydrolase</keyword>
<dbReference type="SMART" id="SM00387">
    <property type="entry name" value="HATPase_c"/>
    <property type="match status" value="1"/>
</dbReference>
<evidence type="ECO:0000256" key="1">
    <source>
        <dbReference type="ARBA" id="ARBA00000085"/>
    </source>
</evidence>
<evidence type="ECO:0000256" key="5">
    <source>
        <dbReference type="ARBA" id="ARBA00022840"/>
    </source>
</evidence>
<dbReference type="EC" id="3.1.3.-" evidence="7"/>
<evidence type="ECO:0000256" key="7">
    <source>
        <dbReference type="PIRNR" id="PIRNR003169"/>
    </source>
</evidence>
<dbReference type="GO" id="GO:0005737">
    <property type="term" value="C:cytoplasm"/>
    <property type="evidence" value="ECO:0007669"/>
    <property type="project" value="UniProtKB-SubCell"/>
</dbReference>
<dbReference type="InterPro" id="IPR008595">
    <property type="entry name" value="DegS"/>
</dbReference>
<dbReference type="PANTHER" id="PTHR24421">
    <property type="entry name" value="NITRATE/NITRITE SENSOR PROTEIN NARX-RELATED"/>
    <property type="match status" value="1"/>
</dbReference>
<comment type="catalytic activity">
    <reaction evidence="1 7">
        <text>ATP + protein L-histidine = ADP + protein N-phospho-L-histidine.</text>
        <dbReference type="EC" id="2.7.13.3"/>
    </reaction>
</comment>
<evidence type="ECO:0000313" key="10">
    <source>
        <dbReference type="Proteomes" id="UP000095658"/>
    </source>
</evidence>
<dbReference type="STRING" id="1714016.BA724_15680"/>
<keyword evidence="3 7" id="KW-0547">Nucleotide-binding</keyword>
<dbReference type="OrthoDB" id="9781904at2"/>
<dbReference type="InterPro" id="IPR016381">
    <property type="entry name" value="Sig_transdc_His_kinase_DegS"/>
</dbReference>
<protein>
    <recommendedName>
        <fullName evidence="7">Signal transduction histidine-protein kinase/phosphatase DegS</fullName>
        <ecNumber evidence="7">2.7.13.3</ecNumber>
        <ecNumber evidence="7">3.1.3.-</ecNumber>
    </recommendedName>
</protein>
<keyword evidence="7" id="KW-0904">Protein phosphatase</keyword>
<reference evidence="9 10" key="1">
    <citation type="submission" date="2016-06" db="EMBL/GenBank/DDBJ databases">
        <title>Domibacillus iocasae genome sequencing.</title>
        <authorList>
            <person name="Verma A."/>
            <person name="Pal Y."/>
            <person name="Ojha A.K."/>
            <person name="Krishnamurthi S."/>
        </authorList>
    </citation>
    <scope>NUCLEOTIDE SEQUENCE [LARGE SCALE GENOMIC DNA]</scope>
    <source>
        <strain evidence="9 10">DSM 29979</strain>
    </source>
</reference>
<dbReference type="GO" id="GO:0046983">
    <property type="term" value="F:protein dimerization activity"/>
    <property type="evidence" value="ECO:0007669"/>
    <property type="project" value="InterPro"/>
</dbReference>
<dbReference type="InterPro" id="IPR011712">
    <property type="entry name" value="Sig_transdc_His_kin_sub3_dim/P"/>
</dbReference>